<reference evidence="1 2" key="1">
    <citation type="submission" date="2017-08" db="EMBL/GenBank/DDBJ databases">
        <title>Halomonas alkalisoli sp. nov., isolated from saline alkaline soil.</title>
        <authorList>
            <person name="Wang D."/>
            <person name="Zhang G."/>
        </authorList>
    </citation>
    <scope>NUCLEOTIDE SEQUENCE [LARGE SCALE GENOMIC DNA]</scope>
    <source>
        <strain evidence="1 2">WRN001</strain>
    </source>
</reference>
<dbReference type="OrthoDB" id="277390at2"/>
<sequence length="213" mass="23605">MLAQDRRLCNATRYTAVLIEEPDVSRVPSPDSHCVAATRRWVEQFVVGHRVCPFAAREVEAGRVRYLAVSAADWTALLTTLVEECRRLDESAQIETTLLVIADGAEDFDDYLDLLALAETLLADQGYEGVYQLASFHPDYCFADAEPEAAENYTNRSPWPLLHLLREASLSAVLEHHPDPEAIPERNMALMAELGRAQLAASLARLQGSPAVE</sequence>
<dbReference type="Pfam" id="PF07209">
    <property type="entry name" value="DUF1415"/>
    <property type="match status" value="1"/>
</dbReference>
<protein>
    <recommendedName>
        <fullName evidence="3">DUF1415 domain-containing protein</fullName>
    </recommendedName>
</protein>
<evidence type="ECO:0008006" key="3">
    <source>
        <dbReference type="Google" id="ProtNLM"/>
    </source>
</evidence>
<proteinExistence type="predicted"/>
<dbReference type="InterPro" id="IPR009858">
    <property type="entry name" value="DUF1415"/>
</dbReference>
<accession>A0A2A2EWX9</accession>
<keyword evidence="2" id="KW-1185">Reference proteome</keyword>
<comment type="caution">
    <text evidence="1">The sequence shown here is derived from an EMBL/GenBank/DDBJ whole genome shotgun (WGS) entry which is preliminary data.</text>
</comment>
<name>A0A2A2EWX9_9GAMM</name>
<organism evidence="1 2">
    <name type="scientific">Halomonas salipaludis</name>
    <dbReference type="NCBI Taxonomy" id="2032625"/>
    <lineage>
        <taxon>Bacteria</taxon>
        <taxon>Pseudomonadati</taxon>
        <taxon>Pseudomonadota</taxon>
        <taxon>Gammaproteobacteria</taxon>
        <taxon>Oceanospirillales</taxon>
        <taxon>Halomonadaceae</taxon>
        <taxon>Halomonas</taxon>
    </lineage>
</organism>
<gene>
    <name evidence="1" type="ORF">CK498_13110</name>
</gene>
<evidence type="ECO:0000313" key="1">
    <source>
        <dbReference type="EMBL" id="PAU76905.1"/>
    </source>
</evidence>
<evidence type="ECO:0000313" key="2">
    <source>
        <dbReference type="Proteomes" id="UP000217771"/>
    </source>
</evidence>
<dbReference type="AlphaFoldDB" id="A0A2A2EWX9"/>
<dbReference type="EMBL" id="NSKB01000004">
    <property type="protein sequence ID" value="PAU76905.1"/>
    <property type="molecule type" value="Genomic_DNA"/>
</dbReference>
<dbReference type="Proteomes" id="UP000217771">
    <property type="component" value="Unassembled WGS sequence"/>
</dbReference>